<dbReference type="AlphaFoldDB" id="A0A0L7LPA1"/>
<sequence>MRALYPRWMLLRANSLKLSGRQTAATALFNQFQWVAQLDSGPKIIVADHIARNLKSASDESRRINNQLEESLIRAATSKSVFWTQSARANSFTNWQAGAEHARCSWYHIMYRITTTRQ</sequence>
<proteinExistence type="predicted"/>
<evidence type="ECO:0000313" key="2">
    <source>
        <dbReference type="Proteomes" id="UP000037510"/>
    </source>
</evidence>
<protein>
    <submittedName>
        <fullName evidence="1">Putative soluble adenylyl cyclase</fullName>
    </submittedName>
</protein>
<keyword evidence="2" id="KW-1185">Reference proteome</keyword>
<reference evidence="1 2" key="1">
    <citation type="journal article" date="2015" name="Genome Biol. Evol.">
        <title>The genome of winter moth (Operophtera brumata) provides a genomic perspective on sexual dimorphism and phenology.</title>
        <authorList>
            <person name="Derks M.F."/>
            <person name="Smit S."/>
            <person name="Salis L."/>
            <person name="Schijlen E."/>
            <person name="Bossers A."/>
            <person name="Mateman C."/>
            <person name="Pijl A.S."/>
            <person name="de Ridder D."/>
            <person name="Groenen M.A."/>
            <person name="Visser M.E."/>
            <person name="Megens H.J."/>
        </authorList>
    </citation>
    <scope>NUCLEOTIDE SEQUENCE [LARGE SCALE GENOMIC DNA]</scope>
    <source>
        <strain evidence="1">WM2013NL</strain>
        <tissue evidence="1">Head and thorax</tissue>
    </source>
</reference>
<organism evidence="1 2">
    <name type="scientific">Operophtera brumata</name>
    <name type="common">Winter moth</name>
    <name type="synonym">Phalaena brumata</name>
    <dbReference type="NCBI Taxonomy" id="104452"/>
    <lineage>
        <taxon>Eukaryota</taxon>
        <taxon>Metazoa</taxon>
        <taxon>Ecdysozoa</taxon>
        <taxon>Arthropoda</taxon>
        <taxon>Hexapoda</taxon>
        <taxon>Insecta</taxon>
        <taxon>Pterygota</taxon>
        <taxon>Neoptera</taxon>
        <taxon>Endopterygota</taxon>
        <taxon>Lepidoptera</taxon>
        <taxon>Glossata</taxon>
        <taxon>Ditrysia</taxon>
        <taxon>Geometroidea</taxon>
        <taxon>Geometridae</taxon>
        <taxon>Larentiinae</taxon>
        <taxon>Operophtera</taxon>
    </lineage>
</organism>
<gene>
    <name evidence="1" type="ORF">OBRU01_01715</name>
</gene>
<comment type="caution">
    <text evidence="1">The sequence shown here is derived from an EMBL/GenBank/DDBJ whole genome shotgun (WGS) entry which is preliminary data.</text>
</comment>
<accession>A0A0L7LPA1</accession>
<dbReference type="Proteomes" id="UP000037510">
    <property type="component" value="Unassembled WGS sequence"/>
</dbReference>
<name>A0A0L7LPA1_OPEBR</name>
<evidence type="ECO:0000313" key="1">
    <source>
        <dbReference type="EMBL" id="KOB77189.1"/>
    </source>
</evidence>
<dbReference type="EMBL" id="JTDY01000435">
    <property type="protein sequence ID" value="KOB77189.1"/>
    <property type="molecule type" value="Genomic_DNA"/>
</dbReference>